<dbReference type="GO" id="GO:0008270">
    <property type="term" value="F:zinc ion binding"/>
    <property type="evidence" value="ECO:0007669"/>
    <property type="project" value="InterPro"/>
</dbReference>
<feature type="domain" description="Zn(2)-C6 fungal-type" evidence="6">
    <location>
        <begin position="23"/>
        <end position="54"/>
    </location>
</feature>
<dbReference type="Gene3D" id="4.10.240.10">
    <property type="entry name" value="Zn(2)-C6 fungal-type DNA-binding domain"/>
    <property type="match status" value="1"/>
</dbReference>
<dbReference type="GO" id="GO:0006351">
    <property type="term" value="P:DNA-templated transcription"/>
    <property type="evidence" value="ECO:0007669"/>
    <property type="project" value="InterPro"/>
</dbReference>
<keyword evidence="5" id="KW-0539">Nucleus</keyword>
<dbReference type="InterPro" id="IPR001138">
    <property type="entry name" value="Zn2Cys6_DnaBD"/>
</dbReference>
<dbReference type="Pfam" id="PF04082">
    <property type="entry name" value="Fungal_trans"/>
    <property type="match status" value="1"/>
</dbReference>
<evidence type="ECO:0000256" key="1">
    <source>
        <dbReference type="ARBA" id="ARBA00004123"/>
    </source>
</evidence>
<dbReference type="GO" id="GO:0000981">
    <property type="term" value="F:DNA-binding transcription factor activity, RNA polymerase II-specific"/>
    <property type="evidence" value="ECO:0007669"/>
    <property type="project" value="InterPro"/>
</dbReference>
<dbReference type="GO" id="GO:0005634">
    <property type="term" value="C:nucleus"/>
    <property type="evidence" value="ECO:0007669"/>
    <property type="project" value="UniProtKB-SubCell"/>
</dbReference>
<name>A0A4R0RM23_9APHY</name>
<dbReference type="EMBL" id="RWJN01000037">
    <property type="protein sequence ID" value="TCD69621.1"/>
    <property type="molecule type" value="Genomic_DNA"/>
</dbReference>
<comment type="caution">
    <text evidence="7">The sequence shown here is derived from an EMBL/GenBank/DDBJ whole genome shotgun (WGS) entry which is preliminary data.</text>
</comment>
<dbReference type="PROSITE" id="PS00463">
    <property type="entry name" value="ZN2_CY6_FUNGAL_1"/>
    <property type="match status" value="1"/>
</dbReference>
<evidence type="ECO:0000256" key="3">
    <source>
        <dbReference type="ARBA" id="ARBA00023015"/>
    </source>
</evidence>
<dbReference type="PROSITE" id="PS50048">
    <property type="entry name" value="ZN2_CY6_FUNGAL_2"/>
    <property type="match status" value="1"/>
</dbReference>
<protein>
    <recommendedName>
        <fullName evidence="6">Zn(2)-C6 fungal-type domain-containing protein</fullName>
    </recommendedName>
</protein>
<dbReference type="InterPro" id="IPR007219">
    <property type="entry name" value="XnlR_reg_dom"/>
</dbReference>
<organism evidence="7 8">
    <name type="scientific">Steccherinum ochraceum</name>
    <dbReference type="NCBI Taxonomy" id="92696"/>
    <lineage>
        <taxon>Eukaryota</taxon>
        <taxon>Fungi</taxon>
        <taxon>Dikarya</taxon>
        <taxon>Basidiomycota</taxon>
        <taxon>Agaricomycotina</taxon>
        <taxon>Agaricomycetes</taxon>
        <taxon>Polyporales</taxon>
        <taxon>Steccherinaceae</taxon>
        <taxon>Steccherinum</taxon>
    </lineage>
</organism>
<gene>
    <name evidence="7" type="ORF">EIP91_006846</name>
</gene>
<dbReference type="OrthoDB" id="2309723at2759"/>
<evidence type="ECO:0000256" key="4">
    <source>
        <dbReference type="ARBA" id="ARBA00023163"/>
    </source>
</evidence>
<keyword evidence="4" id="KW-0804">Transcription</keyword>
<sequence>MSGASTSASAASSPSVPLERGKACLRCRRRKMRCDGVRPMCAQCVRADEVECEYTDGGATVSQLLEQNVAHLEARIRELEGRSSESITLHDPHAAFSQARNRSSAAGAVTGGERGHTSLGRWQIPEAVLASFVSHAFAFGFFLNMPRFLAKLGTTSGENSVPPVLLYVVHLVGLVTLQEPQLKEQEPHILSYLTQALSAAVSNVQSGMLLYLLQAEVLLSNYFFHHDRRLEGGYHITAAVSIVLSTNLHQFDWSGAAQPASGAYHLPHPADTVEQGERINAFWTVFNLDRCWAVSLGSQSALARIDLLSSHILTPWPLDMSDYELGLLPEILPGQTVPSFLSQTTIEITSDSRNSQRTKAVVLFSEAVALAKHFAPQNPAYQARFVALDNKLEQYKQSLFQVWAMARATSVPGGQLGGDAVRPYATRCILFTRTLVHCAAIKLHAPLQQDWDLTTSRTLSNAVQAADLLQDLDVMTVGSVDPFTGILLSIVAQVLIRALAVAKTLRTASATARPSEQELIVANALERVYSVMQALTATNPSAELIAHELRNIRQQHIMFQTP</sequence>
<evidence type="ECO:0000256" key="2">
    <source>
        <dbReference type="ARBA" id="ARBA00022723"/>
    </source>
</evidence>
<evidence type="ECO:0000256" key="5">
    <source>
        <dbReference type="ARBA" id="ARBA00023242"/>
    </source>
</evidence>
<accession>A0A4R0RM23</accession>
<keyword evidence="8" id="KW-1185">Reference proteome</keyword>
<dbReference type="InterPro" id="IPR050815">
    <property type="entry name" value="TF_fung"/>
</dbReference>
<dbReference type="CDD" id="cd12148">
    <property type="entry name" value="fungal_TF_MHR"/>
    <property type="match status" value="1"/>
</dbReference>
<dbReference type="STRING" id="92696.A0A4R0RM23"/>
<keyword evidence="2" id="KW-0479">Metal-binding</keyword>
<dbReference type="SMART" id="SM00066">
    <property type="entry name" value="GAL4"/>
    <property type="match status" value="1"/>
</dbReference>
<evidence type="ECO:0000313" key="7">
    <source>
        <dbReference type="EMBL" id="TCD69621.1"/>
    </source>
</evidence>
<dbReference type="SUPFAM" id="SSF57701">
    <property type="entry name" value="Zn2/Cys6 DNA-binding domain"/>
    <property type="match status" value="1"/>
</dbReference>
<dbReference type="InterPro" id="IPR036864">
    <property type="entry name" value="Zn2-C6_fun-type_DNA-bd_sf"/>
</dbReference>
<dbReference type="PANTHER" id="PTHR47338">
    <property type="entry name" value="ZN(II)2CYS6 TRANSCRIPTION FACTOR (EUROFUNG)-RELATED"/>
    <property type="match status" value="1"/>
</dbReference>
<proteinExistence type="predicted"/>
<evidence type="ECO:0000313" key="8">
    <source>
        <dbReference type="Proteomes" id="UP000292702"/>
    </source>
</evidence>
<dbReference type="AlphaFoldDB" id="A0A4R0RM23"/>
<comment type="subcellular location">
    <subcellularLocation>
        <location evidence="1">Nucleus</location>
    </subcellularLocation>
</comment>
<reference evidence="7 8" key="1">
    <citation type="submission" date="2018-11" db="EMBL/GenBank/DDBJ databases">
        <title>Genome assembly of Steccherinum ochraceum LE-BIN_3174, the white-rot fungus of the Steccherinaceae family (The Residual Polyporoid clade, Polyporales, Basidiomycota).</title>
        <authorList>
            <person name="Fedorova T.V."/>
            <person name="Glazunova O.A."/>
            <person name="Landesman E.O."/>
            <person name="Moiseenko K.V."/>
            <person name="Psurtseva N.V."/>
            <person name="Savinova O.S."/>
            <person name="Shakhova N.V."/>
            <person name="Tyazhelova T.V."/>
            <person name="Vasina D.V."/>
        </authorList>
    </citation>
    <scope>NUCLEOTIDE SEQUENCE [LARGE SCALE GENOMIC DNA]</scope>
    <source>
        <strain evidence="7 8">LE-BIN_3174</strain>
    </source>
</reference>
<dbReference type="PANTHER" id="PTHR47338:SF29">
    <property type="entry name" value="ZN(2)-C6 FUNGAL-TYPE DOMAIN-CONTAINING PROTEIN"/>
    <property type="match status" value="1"/>
</dbReference>
<keyword evidence="3" id="KW-0805">Transcription regulation</keyword>
<dbReference type="GO" id="GO:0003677">
    <property type="term" value="F:DNA binding"/>
    <property type="evidence" value="ECO:0007669"/>
    <property type="project" value="InterPro"/>
</dbReference>
<dbReference type="Pfam" id="PF00172">
    <property type="entry name" value="Zn_clus"/>
    <property type="match status" value="1"/>
</dbReference>
<dbReference type="Proteomes" id="UP000292702">
    <property type="component" value="Unassembled WGS sequence"/>
</dbReference>
<dbReference type="CDD" id="cd00067">
    <property type="entry name" value="GAL4"/>
    <property type="match status" value="1"/>
</dbReference>
<evidence type="ECO:0000259" key="6">
    <source>
        <dbReference type="PROSITE" id="PS50048"/>
    </source>
</evidence>